<feature type="transmembrane region" description="Helical" evidence="1">
    <location>
        <begin position="51"/>
        <end position="72"/>
    </location>
</feature>
<dbReference type="RefSeq" id="WP_133765546.1">
    <property type="nucleotide sequence ID" value="NZ_BAAARP010000001.1"/>
</dbReference>
<proteinExistence type="predicted"/>
<protein>
    <submittedName>
        <fullName evidence="2">Uncharacterized protein</fullName>
    </submittedName>
</protein>
<accession>A0A4R7FT61</accession>
<organism evidence="2 3">
    <name type="scientific">Amnibacterium kyonggiense</name>
    <dbReference type="NCBI Taxonomy" id="595671"/>
    <lineage>
        <taxon>Bacteria</taxon>
        <taxon>Bacillati</taxon>
        <taxon>Actinomycetota</taxon>
        <taxon>Actinomycetes</taxon>
        <taxon>Micrococcales</taxon>
        <taxon>Microbacteriaceae</taxon>
        <taxon>Amnibacterium</taxon>
    </lineage>
</organism>
<dbReference type="OrthoDB" id="74134at2"/>
<dbReference type="AlphaFoldDB" id="A0A4R7FT61"/>
<evidence type="ECO:0000313" key="3">
    <source>
        <dbReference type="Proteomes" id="UP000295344"/>
    </source>
</evidence>
<evidence type="ECO:0000313" key="2">
    <source>
        <dbReference type="EMBL" id="TDS80889.1"/>
    </source>
</evidence>
<keyword evidence="3" id="KW-1185">Reference proteome</keyword>
<feature type="transmembrane region" description="Helical" evidence="1">
    <location>
        <begin position="77"/>
        <end position="95"/>
    </location>
</feature>
<name>A0A4R7FT61_9MICO</name>
<reference evidence="2 3" key="1">
    <citation type="submission" date="2019-03" db="EMBL/GenBank/DDBJ databases">
        <title>Genomic Encyclopedia of Archaeal and Bacterial Type Strains, Phase II (KMG-II): from individual species to whole genera.</title>
        <authorList>
            <person name="Goeker M."/>
        </authorList>
    </citation>
    <scope>NUCLEOTIDE SEQUENCE [LARGE SCALE GENOMIC DNA]</scope>
    <source>
        <strain evidence="2 3">DSM 24782</strain>
    </source>
</reference>
<sequence>MTAVKRVALALSAALGLFVGGWATVSPRGFYDAFPGVLGHWIDLDGPFNEHLIRDVGGLYLALAAASVVVLVRRSAWAPLGAAWTVFGVLHLAYHATHLGGFPTVDAVGAIVSLAVSLALGIVLLVPTRRPAEAVAR</sequence>
<dbReference type="Proteomes" id="UP000295344">
    <property type="component" value="Unassembled WGS sequence"/>
</dbReference>
<keyword evidence="1" id="KW-1133">Transmembrane helix</keyword>
<dbReference type="EMBL" id="SOAM01000001">
    <property type="protein sequence ID" value="TDS80889.1"/>
    <property type="molecule type" value="Genomic_DNA"/>
</dbReference>
<evidence type="ECO:0000256" key="1">
    <source>
        <dbReference type="SAM" id="Phobius"/>
    </source>
</evidence>
<feature type="transmembrane region" description="Helical" evidence="1">
    <location>
        <begin position="107"/>
        <end position="127"/>
    </location>
</feature>
<gene>
    <name evidence="2" type="ORF">CLV52_1460</name>
</gene>
<keyword evidence="1" id="KW-0812">Transmembrane</keyword>
<comment type="caution">
    <text evidence="2">The sequence shown here is derived from an EMBL/GenBank/DDBJ whole genome shotgun (WGS) entry which is preliminary data.</text>
</comment>
<keyword evidence="1" id="KW-0472">Membrane</keyword>